<dbReference type="AlphaFoldDB" id="A0AAI9DD61"/>
<comment type="caution">
    <text evidence="2">The sequence shown here is derived from an EMBL/GenBank/DDBJ whole genome shotgun (WGS) entry which is preliminary data.</text>
</comment>
<reference evidence="2" key="1">
    <citation type="submission" date="2024-02" db="EMBL/GenBank/DDBJ databases">
        <authorList>
            <consortium name="Clinical and Environmental Microbiology Branch: Whole genome sequencing antimicrobial resistance pathogens in the healthcare setting"/>
        </authorList>
    </citation>
    <scope>NUCLEOTIDE SEQUENCE</scope>
    <source>
        <strain evidence="2">2021GO-0154</strain>
    </source>
</reference>
<gene>
    <name evidence="2" type="ORF">RG298_002533</name>
</gene>
<evidence type="ECO:0000256" key="1">
    <source>
        <dbReference type="SAM" id="Phobius"/>
    </source>
</evidence>
<keyword evidence="1" id="KW-0472">Membrane</keyword>
<evidence type="ECO:0000313" key="2">
    <source>
        <dbReference type="EMBL" id="EMJ5134791.1"/>
    </source>
</evidence>
<proteinExistence type="predicted"/>
<organism evidence="2">
    <name type="scientific">Providencia stuartii</name>
    <dbReference type="NCBI Taxonomy" id="588"/>
    <lineage>
        <taxon>Bacteria</taxon>
        <taxon>Pseudomonadati</taxon>
        <taxon>Pseudomonadota</taxon>
        <taxon>Gammaproteobacteria</taxon>
        <taxon>Enterobacterales</taxon>
        <taxon>Morganellaceae</taxon>
        <taxon>Providencia</taxon>
    </lineage>
</organism>
<accession>A0AAI9DD61</accession>
<protein>
    <submittedName>
        <fullName evidence="2">Uncharacterized protein</fullName>
    </submittedName>
</protein>
<keyword evidence="1" id="KW-0812">Transmembrane</keyword>
<sequence length="148" mass="17592">MKKIIRYSFLFFIFVFLGYILILLYPPQKIPATSYFYYHIFVNDLMKQAPFKKYISYYSFSSGERYLKEHVGIAYCNIPEGEIENVQIGLLNYLKSKYDIEVDSDGWNNEIQQSYNVKSNKNMKFTVTKGSNENLNCIFFSEKEFSYD</sequence>
<dbReference type="EMBL" id="ABMABF030000007">
    <property type="protein sequence ID" value="EMJ5134791.1"/>
    <property type="molecule type" value="Genomic_DNA"/>
</dbReference>
<keyword evidence="1" id="KW-1133">Transmembrane helix</keyword>
<name>A0AAI9DD61_PROST</name>
<feature type="transmembrane region" description="Helical" evidence="1">
    <location>
        <begin position="7"/>
        <end position="25"/>
    </location>
</feature>